<gene>
    <name evidence="2" type="ORF">DFR46_0799</name>
</gene>
<keyword evidence="3" id="KW-1185">Reference proteome</keyword>
<proteinExistence type="predicted"/>
<accession>A0A3D9FDZ8</accession>
<dbReference type="EMBL" id="QRDP01000004">
    <property type="protein sequence ID" value="RED15792.1"/>
    <property type="molecule type" value="Genomic_DNA"/>
</dbReference>
<dbReference type="Proteomes" id="UP000256310">
    <property type="component" value="Unassembled WGS sequence"/>
</dbReference>
<feature type="region of interest" description="Disordered" evidence="1">
    <location>
        <begin position="1"/>
        <end position="37"/>
    </location>
</feature>
<evidence type="ECO:0000313" key="3">
    <source>
        <dbReference type="Proteomes" id="UP000256310"/>
    </source>
</evidence>
<sequence length="37" mass="3987">MSRLAPAGLTEQRDGPEPDVNARNAGGLLNIRRAVDR</sequence>
<reference evidence="2 3" key="1">
    <citation type="submission" date="2018-07" db="EMBL/GenBank/DDBJ databases">
        <title>Genomic Encyclopedia of Type Strains, Phase IV (KMG-IV): sequencing the most valuable type-strain genomes for metagenomic binning, comparative biology and taxonomic classification.</title>
        <authorList>
            <person name="Goeker M."/>
        </authorList>
    </citation>
    <scope>NUCLEOTIDE SEQUENCE [LARGE SCALE GENOMIC DNA]</scope>
    <source>
        <strain evidence="2 3">DSM 26725</strain>
    </source>
</reference>
<organism evidence="2 3">
    <name type="scientific">Parasphingopyxis lamellibrachiae</name>
    <dbReference type="NCBI Taxonomy" id="680125"/>
    <lineage>
        <taxon>Bacteria</taxon>
        <taxon>Pseudomonadati</taxon>
        <taxon>Pseudomonadota</taxon>
        <taxon>Alphaproteobacteria</taxon>
        <taxon>Sphingomonadales</taxon>
        <taxon>Sphingomonadaceae</taxon>
        <taxon>Parasphingopyxis</taxon>
    </lineage>
</organism>
<evidence type="ECO:0000313" key="2">
    <source>
        <dbReference type="EMBL" id="RED15792.1"/>
    </source>
</evidence>
<name>A0A3D9FDZ8_9SPHN</name>
<comment type="caution">
    <text evidence="2">The sequence shown here is derived from an EMBL/GenBank/DDBJ whole genome shotgun (WGS) entry which is preliminary data.</text>
</comment>
<dbReference type="AlphaFoldDB" id="A0A3D9FDZ8"/>
<evidence type="ECO:0000256" key="1">
    <source>
        <dbReference type="SAM" id="MobiDB-lite"/>
    </source>
</evidence>
<protein>
    <submittedName>
        <fullName evidence="2">Uncharacterized protein</fullName>
    </submittedName>
</protein>